<dbReference type="eggNOG" id="COG1215">
    <property type="taxonomic scope" value="Bacteria"/>
</dbReference>
<proteinExistence type="predicted"/>
<dbReference type="InterPro" id="IPR029044">
    <property type="entry name" value="Nucleotide-diphossugar_trans"/>
</dbReference>
<gene>
    <name evidence="2" type="ordered locus">Pedsa_2317</name>
</gene>
<name>F0SD79_PSESL</name>
<keyword evidence="2" id="KW-0808">Transferase</keyword>
<dbReference type="InterPro" id="IPR050834">
    <property type="entry name" value="Glycosyltransf_2"/>
</dbReference>
<dbReference type="PANTHER" id="PTHR43685">
    <property type="entry name" value="GLYCOSYLTRANSFERASE"/>
    <property type="match status" value="1"/>
</dbReference>
<dbReference type="STRING" id="762903.Pedsa_2317"/>
<organism evidence="2 3">
    <name type="scientific">Pseudopedobacter saltans (strain ATCC 51119 / DSM 12145 / JCM 21818 / CCUG 39354 / LMG 10337 / NBRC 100064 / NCIMB 13643)</name>
    <name type="common">Pedobacter saltans</name>
    <dbReference type="NCBI Taxonomy" id="762903"/>
    <lineage>
        <taxon>Bacteria</taxon>
        <taxon>Pseudomonadati</taxon>
        <taxon>Bacteroidota</taxon>
        <taxon>Sphingobacteriia</taxon>
        <taxon>Sphingobacteriales</taxon>
        <taxon>Sphingobacteriaceae</taxon>
        <taxon>Pseudopedobacter</taxon>
    </lineage>
</organism>
<dbReference type="EMBL" id="CP002545">
    <property type="protein sequence ID" value="ADY52865.1"/>
    <property type="molecule type" value="Genomic_DNA"/>
</dbReference>
<dbReference type="CDD" id="cd00761">
    <property type="entry name" value="Glyco_tranf_GTA_type"/>
    <property type="match status" value="1"/>
</dbReference>
<accession>F0SD79</accession>
<dbReference type="Pfam" id="PF00535">
    <property type="entry name" value="Glycos_transf_2"/>
    <property type="match status" value="1"/>
</dbReference>
<dbReference type="Proteomes" id="UP000000310">
    <property type="component" value="Chromosome"/>
</dbReference>
<keyword evidence="3" id="KW-1185">Reference proteome</keyword>
<sequence length="319" mass="36983">MVAEGISIIICCYNSAERLPETIKHIGLQKISDNISWEVIIVNNNSIDNTREIAEKECQKHQILYSIVDEPQAGLSHARNKGIKSANYEYIIFCDDDNWLQKDYLQIAYNIISVNREIGALGGTGIAVSDIELPYWFADFHRGYAVGKQGIKTGDISYRKFLWGAGMVCRKSALLEAYSKVPSLLTDRKGKELSSGGDSELSVRLLLLGYILYYSEDLVFKHYIPSNRLTIEYRERLFKGHRESNKILYSYFKKADIFRLTRKEKIKLFFSSHIRLFLSYIFKLKKWNAAHENLVIYYLRGFSYLPITKEQRLINQIEK</sequence>
<reference evidence="2 3" key="1">
    <citation type="journal article" date="2011" name="Stand. Genomic Sci.">
        <title>Complete genome sequence of the gliding, heparinolytic Pedobacter saltans type strain (113).</title>
        <authorList>
            <person name="Liolios K."/>
            <person name="Sikorski J."/>
            <person name="Lu M."/>
            <person name="Nolan M."/>
            <person name="Lapidus A."/>
            <person name="Lucas S."/>
            <person name="Hammon N."/>
            <person name="Deshpande S."/>
            <person name="Cheng J.F."/>
            <person name="Tapia R."/>
            <person name="Han C."/>
            <person name="Goodwin L."/>
            <person name="Pitluck S."/>
            <person name="Huntemann M."/>
            <person name="Ivanova N."/>
            <person name="Pagani I."/>
            <person name="Mavromatis K."/>
            <person name="Ovchinikova G."/>
            <person name="Pati A."/>
            <person name="Chen A."/>
            <person name="Palaniappan K."/>
            <person name="Land M."/>
            <person name="Hauser L."/>
            <person name="Brambilla E.M."/>
            <person name="Kotsyurbenko O."/>
            <person name="Rohde M."/>
            <person name="Tindall B.J."/>
            <person name="Abt B."/>
            <person name="Goker M."/>
            <person name="Detter J.C."/>
            <person name="Woyke T."/>
            <person name="Bristow J."/>
            <person name="Eisen J.A."/>
            <person name="Markowitz V."/>
            <person name="Hugenholtz P."/>
            <person name="Klenk H.P."/>
            <person name="Kyrpides N.C."/>
        </authorList>
    </citation>
    <scope>NUCLEOTIDE SEQUENCE [LARGE SCALE GENOMIC DNA]</scope>
    <source>
        <strain evidence="3">ATCC 51119 / DSM 12145 / JCM 21818 / LMG 10337 / NBRC 100064 / NCIMB 13643</strain>
    </source>
</reference>
<dbReference type="Gene3D" id="3.90.550.10">
    <property type="entry name" value="Spore Coat Polysaccharide Biosynthesis Protein SpsA, Chain A"/>
    <property type="match status" value="1"/>
</dbReference>
<evidence type="ECO:0000259" key="1">
    <source>
        <dbReference type="Pfam" id="PF00535"/>
    </source>
</evidence>
<dbReference type="SUPFAM" id="SSF53448">
    <property type="entry name" value="Nucleotide-diphospho-sugar transferases"/>
    <property type="match status" value="1"/>
</dbReference>
<dbReference type="KEGG" id="psn:Pedsa_2317"/>
<dbReference type="AlphaFoldDB" id="F0SD79"/>
<dbReference type="HOGENOM" id="CLU_025996_19_2_10"/>
<evidence type="ECO:0000313" key="3">
    <source>
        <dbReference type="Proteomes" id="UP000000310"/>
    </source>
</evidence>
<dbReference type="PANTHER" id="PTHR43685:SF2">
    <property type="entry name" value="GLYCOSYLTRANSFERASE 2-LIKE DOMAIN-CONTAINING PROTEIN"/>
    <property type="match status" value="1"/>
</dbReference>
<dbReference type="RefSeq" id="WP_013633351.1">
    <property type="nucleotide sequence ID" value="NC_015177.1"/>
</dbReference>
<protein>
    <submittedName>
        <fullName evidence="2">Glycosyl transferase family 2</fullName>
    </submittedName>
</protein>
<reference evidence="3" key="2">
    <citation type="submission" date="2011-02" db="EMBL/GenBank/DDBJ databases">
        <title>The complete genome of Pedobacter saltans DSM 12145.</title>
        <authorList>
            <consortium name="US DOE Joint Genome Institute (JGI-PGF)"/>
            <person name="Lucas S."/>
            <person name="Copeland A."/>
            <person name="Lapidus A."/>
            <person name="Bruce D."/>
            <person name="Goodwin L."/>
            <person name="Pitluck S."/>
            <person name="Kyrpides N."/>
            <person name="Mavromatis K."/>
            <person name="Pagani I."/>
            <person name="Ivanova N."/>
            <person name="Ovchinnikova G."/>
            <person name="Lu M."/>
            <person name="Detter J.C."/>
            <person name="Han C."/>
            <person name="Land M."/>
            <person name="Hauser L."/>
            <person name="Markowitz V."/>
            <person name="Cheng J.-F."/>
            <person name="Hugenholtz P."/>
            <person name="Woyke T."/>
            <person name="Wu D."/>
            <person name="Tindall B."/>
            <person name="Pomrenke H.G."/>
            <person name="Brambilla E."/>
            <person name="Klenk H.-P."/>
            <person name="Eisen J.A."/>
        </authorList>
    </citation>
    <scope>NUCLEOTIDE SEQUENCE [LARGE SCALE GENOMIC DNA]</scope>
    <source>
        <strain evidence="3">ATCC 51119 / DSM 12145 / JCM 21818 / LMG 10337 / NBRC 100064 / NCIMB 13643</strain>
    </source>
</reference>
<feature type="domain" description="Glycosyltransferase 2-like" evidence="1">
    <location>
        <begin position="7"/>
        <end position="127"/>
    </location>
</feature>
<dbReference type="InterPro" id="IPR001173">
    <property type="entry name" value="Glyco_trans_2-like"/>
</dbReference>
<dbReference type="OrthoDB" id="786280at2"/>
<dbReference type="GO" id="GO:0016740">
    <property type="term" value="F:transferase activity"/>
    <property type="evidence" value="ECO:0007669"/>
    <property type="project" value="UniProtKB-KW"/>
</dbReference>
<evidence type="ECO:0000313" key="2">
    <source>
        <dbReference type="EMBL" id="ADY52865.1"/>
    </source>
</evidence>